<evidence type="ECO:0000259" key="1">
    <source>
        <dbReference type="Pfam" id="PF00108"/>
    </source>
</evidence>
<name>A0A7C1NXC9_9HYPH</name>
<protein>
    <recommendedName>
        <fullName evidence="1">Thiolase N-terminal domain-containing protein</fullName>
    </recommendedName>
</protein>
<dbReference type="InterPro" id="IPR020616">
    <property type="entry name" value="Thiolase_N"/>
</dbReference>
<organism evidence="2">
    <name type="scientific">Agrobacterium albertimagni</name>
    <dbReference type="NCBI Taxonomy" id="147266"/>
    <lineage>
        <taxon>Bacteria</taxon>
        <taxon>Pseudomonadati</taxon>
        <taxon>Pseudomonadota</taxon>
        <taxon>Alphaproteobacteria</taxon>
        <taxon>Hyphomicrobiales</taxon>
        <taxon>Rhizobiaceae</taxon>
        <taxon>Rhizobium/Agrobacterium group</taxon>
        <taxon>Agrobacterium</taxon>
    </lineage>
</organism>
<dbReference type="Gene3D" id="3.40.47.10">
    <property type="match status" value="1"/>
</dbReference>
<dbReference type="PANTHER" id="PTHR42870">
    <property type="entry name" value="ACETYL-COA C-ACETYLTRANSFERASE"/>
    <property type="match status" value="1"/>
</dbReference>
<dbReference type="InterPro" id="IPR016039">
    <property type="entry name" value="Thiolase-like"/>
</dbReference>
<comment type="caution">
    <text evidence="2">The sequence shown here is derived from an EMBL/GenBank/DDBJ whole genome shotgun (WGS) entry which is preliminary data.</text>
</comment>
<dbReference type="Pfam" id="PF00108">
    <property type="entry name" value="Thiolase_N"/>
    <property type="match status" value="1"/>
</dbReference>
<sequence>MTYILGGWQSDFARNWAREGVEMADGFGEAVQGGLAAVSLDPADIDVGHVGNFVGDLFAGQGLLGGFFAQTEPGFDGLPTSRHEGACASGSLALLAAMSDIQAGHYGTALVVGIELMRNVPGQTGAEYLGAAAWTGHAVLTVEDAPCPVVRGDRIVRLGIGQHSEQRLLLRLFRRGGNRRFRRRHALDTRFGLRLGTRYRAIIRQRAVIFCLRCRKQLLEGLHARIGRGHCFGCAWRCRVTEGDRGRLGGIRRDRGGDDGINIVTVTAAFMGRRCKGCLLPPRFRLHKRITEHSEGLGIGYALDAGQQKTIGLVDLCKPHGSRQHQQPQMVGGSDRFGEAVAHFFKGREIRRLCRCGAGRQLLRQGEFRLWQAVACHARCLDRRG</sequence>
<evidence type="ECO:0000313" key="2">
    <source>
        <dbReference type="EMBL" id="HEB44708.1"/>
    </source>
</evidence>
<dbReference type="AlphaFoldDB" id="A0A7C1NXC9"/>
<dbReference type="EMBL" id="DSKI01000705">
    <property type="protein sequence ID" value="HEB44708.1"/>
    <property type="molecule type" value="Genomic_DNA"/>
</dbReference>
<dbReference type="PANTHER" id="PTHR42870:SF1">
    <property type="entry name" value="NON-SPECIFIC LIPID-TRANSFER PROTEIN-LIKE 2"/>
    <property type="match status" value="1"/>
</dbReference>
<proteinExistence type="predicted"/>
<reference evidence="2" key="1">
    <citation type="journal article" date="2020" name="mSystems">
        <title>Genome- and Community-Level Interaction Insights into Carbon Utilization and Element Cycling Functions of Hydrothermarchaeota in Hydrothermal Sediment.</title>
        <authorList>
            <person name="Zhou Z."/>
            <person name="Liu Y."/>
            <person name="Xu W."/>
            <person name="Pan J."/>
            <person name="Luo Z.H."/>
            <person name="Li M."/>
        </authorList>
    </citation>
    <scope>NUCLEOTIDE SEQUENCE [LARGE SCALE GENOMIC DNA]</scope>
    <source>
        <strain evidence="2">SpSt-243</strain>
    </source>
</reference>
<gene>
    <name evidence="2" type="ORF">ENP70_13670</name>
</gene>
<dbReference type="GO" id="GO:0016747">
    <property type="term" value="F:acyltransferase activity, transferring groups other than amino-acyl groups"/>
    <property type="evidence" value="ECO:0007669"/>
    <property type="project" value="InterPro"/>
</dbReference>
<feature type="domain" description="Thiolase N-terminal" evidence="1">
    <location>
        <begin position="29"/>
        <end position="125"/>
    </location>
</feature>
<accession>A0A7C1NXC9</accession>
<dbReference type="SUPFAM" id="SSF53901">
    <property type="entry name" value="Thiolase-like"/>
    <property type="match status" value="1"/>
</dbReference>